<name>A0ACB6R4J8_9PLEO</name>
<gene>
    <name evidence="1" type="ORF">BDR25DRAFT_352665</name>
</gene>
<organism evidence="1 2">
    <name type="scientific">Lindgomyces ingoldianus</name>
    <dbReference type="NCBI Taxonomy" id="673940"/>
    <lineage>
        <taxon>Eukaryota</taxon>
        <taxon>Fungi</taxon>
        <taxon>Dikarya</taxon>
        <taxon>Ascomycota</taxon>
        <taxon>Pezizomycotina</taxon>
        <taxon>Dothideomycetes</taxon>
        <taxon>Pleosporomycetidae</taxon>
        <taxon>Pleosporales</taxon>
        <taxon>Lindgomycetaceae</taxon>
        <taxon>Lindgomyces</taxon>
    </lineage>
</organism>
<evidence type="ECO:0000313" key="2">
    <source>
        <dbReference type="Proteomes" id="UP000799755"/>
    </source>
</evidence>
<evidence type="ECO:0000313" key="1">
    <source>
        <dbReference type="EMBL" id="KAF2473225.1"/>
    </source>
</evidence>
<proteinExistence type="predicted"/>
<dbReference type="Proteomes" id="UP000799755">
    <property type="component" value="Unassembled WGS sequence"/>
</dbReference>
<comment type="caution">
    <text evidence="1">The sequence shown here is derived from an EMBL/GenBank/DDBJ whole genome shotgun (WGS) entry which is preliminary data.</text>
</comment>
<reference evidence="1" key="1">
    <citation type="journal article" date="2020" name="Stud. Mycol.">
        <title>101 Dothideomycetes genomes: a test case for predicting lifestyles and emergence of pathogens.</title>
        <authorList>
            <person name="Haridas S."/>
            <person name="Albert R."/>
            <person name="Binder M."/>
            <person name="Bloem J."/>
            <person name="Labutti K."/>
            <person name="Salamov A."/>
            <person name="Andreopoulos B."/>
            <person name="Baker S."/>
            <person name="Barry K."/>
            <person name="Bills G."/>
            <person name="Bluhm B."/>
            <person name="Cannon C."/>
            <person name="Castanera R."/>
            <person name="Culley D."/>
            <person name="Daum C."/>
            <person name="Ezra D."/>
            <person name="Gonzalez J."/>
            <person name="Henrissat B."/>
            <person name="Kuo A."/>
            <person name="Liang C."/>
            <person name="Lipzen A."/>
            <person name="Lutzoni F."/>
            <person name="Magnuson J."/>
            <person name="Mondo S."/>
            <person name="Nolan M."/>
            <person name="Ohm R."/>
            <person name="Pangilinan J."/>
            <person name="Park H.-J."/>
            <person name="Ramirez L."/>
            <person name="Alfaro M."/>
            <person name="Sun H."/>
            <person name="Tritt A."/>
            <person name="Yoshinaga Y."/>
            <person name="Zwiers L.-H."/>
            <person name="Turgeon B."/>
            <person name="Goodwin S."/>
            <person name="Spatafora J."/>
            <person name="Crous P."/>
            <person name="Grigoriev I."/>
        </authorList>
    </citation>
    <scope>NUCLEOTIDE SEQUENCE</scope>
    <source>
        <strain evidence="1">ATCC 200398</strain>
    </source>
</reference>
<accession>A0ACB6R4J8</accession>
<keyword evidence="2" id="KW-1185">Reference proteome</keyword>
<protein>
    <submittedName>
        <fullName evidence="1">Uncharacterized protein</fullName>
    </submittedName>
</protein>
<dbReference type="EMBL" id="MU003500">
    <property type="protein sequence ID" value="KAF2473225.1"/>
    <property type="molecule type" value="Genomic_DNA"/>
</dbReference>
<sequence>MTGACLLRHSNPTHFEMQSNAQRYPFSPKPAVVLSADRTKDLIKPTTSSYFSTASSFSLDLLKGNMINRSLCFSKWFNQALLANAIIASAYEGGKALHACGSLHEHFQPLRVVRSLELFMFTLHYPELYTALFSSTISTNYRLRRKSLSRAGVIVPLATPEWQIFNTVCSKLRCGKLASYIFMPIPGPL</sequence>